<feature type="transmembrane region" description="Helical" evidence="7">
    <location>
        <begin position="401"/>
        <end position="419"/>
    </location>
</feature>
<feature type="coiled-coil region" evidence="5">
    <location>
        <begin position="932"/>
        <end position="959"/>
    </location>
</feature>
<feature type="transmembrane region" description="Helical" evidence="7">
    <location>
        <begin position="316"/>
        <end position="338"/>
    </location>
</feature>
<comment type="caution">
    <text evidence="8">The sequence shown here is derived from an EMBL/GenBank/DDBJ whole genome shotgun (WGS) entry which is preliminary data.</text>
</comment>
<dbReference type="PANTHER" id="PTHR23507">
    <property type="entry name" value="ZGC:174356"/>
    <property type="match status" value="1"/>
</dbReference>
<feature type="region of interest" description="Disordered" evidence="6">
    <location>
        <begin position="176"/>
        <end position="206"/>
    </location>
</feature>
<accession>A0A8H5LK01</accession>
<feature type="transmembrane region" description="Helical" evidence="7">
    <location>
        <begin position="431"/>
        <end position="450"/>
    </location>
</feature>
<protein>
    <submittedName>
        <fullName evidence="8">Uncharacterized protein</fullName>
    </submittedName>
</protein>
<feature type="compositionally biased region" description="Polar residues" evidence="6">
    <location>
        <begin position="1132"/>
        <end position="1141"/>
    </location>
</feature>
<keyword evidence="3 7" id="KW-1133">Transmembrane helix</keyword>
<evidence type="ECO:0000256" key="6">
    <source>
        <dbReference type="SAM" id="MobiDB-lite"/>
    </source>
</evidence>
<keyword evidence="9" id="KW-1185">Reference proteome</keyword>
<dbReference type="GO" id="GO:0022857">
    <property type="term" value="F:transmembrane transporter activity"/>
    <property type="evidence" value="ECO:0007669"/>
    <property type="project" value="InterPro"/>
</dbReference>
<feature type="transmembrane region" description="Helical" evidence="7">
    <location>
        <begin position="645"/>
        <end position="670"/>
    </location>
</feature>
<feature type="region of interest" description="Disordered" evidence="6">
    <location>
        <begin position="365"/>
        <end position="394"/>
    </location>
</feature>
<organism evidence="8 9">
    <name type="scientific">Leucocoprinus leucothites</name>
    <dbReference type="NCBI Taxonomy" id="201217"/>
    <lineage>
        <taxon>Eukaryota</taxon>
        <taxon>Fungi</taxon>
        <taxon>Dikarya</taxon>
        <taxon>Basidiomycota</taxon>
        <taxon>Agaricomycotina</taxon>
        <taxon>Agaricomycetes</taxon>
        <taxon>Agaricomycetidae</taxon>
        <taxon>Agaricales</taxon>
        <taxon>Agaricineae</taxon>
        <taxon>Agaricaceae</taxon>
        <taxon>Leucocoprinus</taxon>
    </lineage>
</organism>
<reference evidence="8 9" key="1">
    <citation type="journal article" date="2020" name="ISME J.">
        <title>Uncovering the hidden diversity of litter-decomposition mechanisms in mushroom-forming fungi.</title>
        <authorList>
            <person name="Floudas D."/>
            <person name="Bentzer J."/>
            <person name="Ahren D."/>
            <person name="Johansson T."/>
            <person name="Persson P."/>
            <person name="Tunlid A."/>
        </authorList>
    </citation>
    <scope>NUCLEOTIDE SEQUENCE [LARGE SCALE GENOMIC DNA]</scope>
    <source>
        <strain evidence="8 9">CBS 146.42</strain>
    </source>
</reference>
<feature type="region of interest" description="Disordered" evidence="6">
    <location>
        <begin position="47"/>
        <end position="76"/>
    </location>
</feature>
<feature type="compositionally biased region" description="Polar residues" evidence="6">
    <location>
        <begin position="1047"/>
        <end position="1058"/>
    </location>
</feature>
<name>A0A8H5LK01_9AGAR</name>
<comment type="subcellular location">
    <subcellularLocation>
        <location evidence="1">Membrane</location>
        <topology evidence="1">Multi-pass membrane protein</topology>
    </subcellularLocation>
</comment>
<feature type="transmembrane region" description="Helical" evidence="7">
    <location>
        <begin position="470"/>
        <end position="494"/>
    </location>
</feature>
<dbReference type="Pfam" id="PF07690">
    <property type="entry name" value="MFS_1"/>
    <property type="match status" value="1"/>
</dbReference>
<keyword evidence="4 7" id="KW-0472">Membrane</keyword>
<keyword evidence="2 7" id="KW-0812">Transmembrane</keyword>
<feature type="compositionally biased region" description="Basic residues" evidence="6">
    <location>
        <begin position="62"/>
        <end position="76"/>
    </location>
</feature>
<dbReference type="AlphaFoldDB" id="A0A8H5LK01"/>
<dbReference type="Gene3D" id="1.20.1250.20">
    <property type="entry name" value="MFS general substrate transporter like domains"/>
    <property type="match status" value="1"/>
</dbReference>
<feature type="region of interest" description="Disordered" evidence="6">
    <location>
        <begin position="981"/>
        <end position="1084"/>
    </location>
</feature>
<feature type="region of interest" description="Disordered" evidence="6">
    <location>
        <begin position="1"/>
        <end position="33"/>
    </location>
</feature>
<feature type="transmembrane region" description="Helical" evidence="7">
    <location>
        <begin position="682"/>
        <end position="705"/>
    </location>
</feature>
<feature type="region of interest" description="Disordered" evidence="6">
    <location>
        <begin position="1106"/>
        <end position="1141"/>
    </location>
</feature>
<evidence type="ECO:0000313" key="8">
    <source>
        <dbReference type="EMBL" id="KAF5359873.1"/>
    </source>
</evidence>
<proteinExistence type="predicted"/>
<evidence type="ECO:0000256" key="4">
    <source>
        <dbReference type="ARBA" id="ARBA00023136"/>
    </source>
</evidence>
<feature type="region of interest" description="Disordered" evidence="6">
    <location>
        <begin position="809"/>
        <end position="864"/>
    </location>
</feature>
<feature type="compositionally biased region" description="Polar residues" evidence="6">
    <location>
        <begin position="1027"/>
        <end position="1038"/>
    </location>
</feature>
<sequence>MAHKYTLEDGDGNVAGGSTSTSPQLPRLDMSRIHRIDEEVEVDERVPLLTGSIESGQGRSSAKGKRKGAKAKGKAKEKKPFYRARPLWLVPFALIASITRGMTLAPRVEVFTQLSCHRVYGIHHPQISSINTTSNSFFNSTSPSSSSPFPYSNLLHLSPHFPDSAPTLGTQSIIDGGPIFSPSSPDDDTYDPNDGTSDPRSIPSSKYADDYDDGLLSALTTGWDLVFILVSTPGSPLSKHGHILLLIAPIVEGALGGWSTLQATTSAYVSDCTSSGSRAHVFSRFTGVTYLGVFIGPSISGYLIQKSSTNKNTKNVTSVFWVAVVCSFVNFLLAVFVFPESLDEEKRGKAMEEWERAKRRIRERGKGKGRARVGMGAEEGGEEEEGRTDGDQDIEGEGESVGLVAGLIAPLAVFLPVLVRDRVGMRMRRDWSLTVLAFGYFGLMLCAGLYQLKYLYAEHVYGWGAEQLSWYISYLGGVRAIALLLVLPYVIGLFKPKPGDTTSSKSKGRLIKGKNKGKSTSMAIPSDGSKPKPTRSQLGREISFDLTLTRCSFLMDVVANLLIIASPAPTFRHTSVGRKSSGVGLEHSQALFVLASGMASFGTGAAPAIHSLTLCILQAREMSEDAESAEGQGSQSSAPAETRNVGGLFGAFAFLQSIGSMILGPMMFGLVYSSTVAAMPKAIFMVAAGMLSVSLLLMLLVRNPVQKIGKKRKRRGEGERGRSRVSKDLRGGAAGNAQAGPSSQPALYLPPQGNQNPSVLSPHSPRGPTGPPPPRQHLASTQDLLARFRLLPAYDKYVRPYATQYTNDGQIRAAPAGQSALDKGKGREQDPALPATVPQTPGTGPDQEEDEGVASGKDKKKKNSYKALIKGIPGKHSMKKDNYLTQTMLVPEKQRNRIRQFDARTQQEAFAVSLEGLKGWNVTTLIVESAQAREDRKKRKELKRLAKAQQAQAAAAMQAVAAGSSSPAVVQPQPLRGASAIPQISSSISSTPKPVGTPRPQSSMLPRPGSAVPRPGSTVPRPGSTVPRPSSTAPSINIKQEPVPSLMVSTPTSASSESLRGKKREREDGTIPVNGVPPTTNSTYMNGVVNGVGNGNGAQTMNAKAGIAGVRPRPMKKQRMDVQGQARDVTAPVQQPTPQGV</sequence>
<evidence type="ECO:0000256" key="2">
    <source>
        <dbReference type="ARBA" id="ARBA00022692"/>
    </source>
</evidence>
<keyword evidence="5" id="KW-0175">Coiled coil</keyword>
<feature type="region of interest" description="Disordered" evidence="6">
    <location>
        <begin position="499"/>
        <end position="537"/>
    </location>
</feature>
<dbReference type="InterPro" id="IPR036259">
    <property type="entry name" value="MFS_trans_sf"/>
</dbReference>
<dbReference type="EMBL" id="JAACJO010000004">
    <property type="protein sequence ID" value="KAF5359873.1"/>
    <property type="molecule type" value="Genomic_DNA"/>
</dbReference>
<feature type="compositionally biased region" description="Basic residues" evidence="6">
    <location>
        <begin position="506"/>
        <end position="517"/>
    </location>
</feature>
<feature type="region of interest" description="Disordered" evidence="6">
    <location>
        <begin position="708"/>
        <end position="778"/>
    </location>
</feature>
<dbReference type="PANTHER" id="PTHR23507:SF1">
    <property type="entry name" value="FI18259P1-RELATED"/>
    <property type="match status" value="1"/>
</dbReference>
<dbReference type="InterPro" id="IPR011701">
    <property type="entry name" value="MFS"/>
</dbReference>
<evidence type="ECO:0000256" key="1">
    <source>
        <dbReference type="ARBA" id="ARBA00004141"/>
    </source>
</evidence>
<feature type="compositionally biased region" description="Acidic residues" evidence="6">
    <location>
        <begin position="379"/>
        <end position="394"/>
    </location>
</feature>
<dbReference type="GO" id="GO:0016020">
    <property type="term" value="C:membrane"/>
    <property type="evidence" value="ECO:0007669"/>
    <property type="project" value="UniProtKB-SubCell"/>
</dbReference>
<evidence type="ECO:0000313" key="9">
    <source>
        <dbReference type="Proteomes" id="UP000559027"/>
    </source>
</evidence>
<gene>
    <name evidence="8" type="ORF">D9756_003450</name>
</gene>
<dbReference type="Proteomes" id="UP000559027">
    <property type="component" value="Unassembled WGS sequence"/>
</dbReference>
<evidence type="ECO:0000256" key="5">
    <source>
        <dbReference type="SAM" id="Coils"/>
    </source>
</evidence>
<feature type="transmembrane region" description="Helical" evidence="7">
    <location>
        <begin position="281"/>
        <end position="304"/>
    </location>
</feature>
<dbReference type="OrthoDB" id="3026777at2759"/>
<feature type="compositionally biased region" description="Basic and acidic residues" evidence="6">
    <location>
        <begin position="716"/>
        <end position="730"/>
    </location>
</feature>
<dbReference type="SUPFAM" id="SSF103473">
    <property type="entry name" value="MFS general substrate transporter"/>
    <property type="match status" value="2"/>
</dbReference>
<evidence type="ECO:0000256" key="7">
    <source>
        <dbReference type="SAM" id="Phobius"/>
    </source>
</evidence>
<evidence type="ECO:0000256" key="3">
    <source>
        <dbReference type="ARBA" id="ARBA00022989"/>
    </source>
</evidence>